<dbReference type="InterPro" id="IPR025315">
    <property type="entry name" value="DUF4220"/>
</dbReference>
<dbReference type="AlphaFoldDB" id="A0AAD8VRN6"/>
<dbReference type="Proteomes" id="UP001231189">
    <property type="component" value="Unassembled WGS sequence"/>
</dbReference>
<feature type="domain" description="DUF4220" evidence="2">
    <location>
        <begin position="47"/>
        <end position="124"/>
    </location>
</feature>
<gene>
    <name evidence="3" type="ORF">QYE76_020793</name>
</gene>
<evidence type="ECO:0000313" key="3">
    <source>
        <dbReference type="EMBL" id="KAK1615276.1"/>
    </source>
</evidence>
<feature type="transmembrane region" description="Helical" evidence="1">
    <location>
        <begin position="45"/>
        <end position="66"/>
    </location>
</feature>
<evidence type="ECO:0000259" key="2">
    <source>
        <dbReference type="Pfam" id="PF13968"/>
    </source>
</evidence>
<dbReference type="Pfam" id="PF13968">
    <property type="entry name" value="DUF4220"/>
    <property type="match status" value="1"/>
</dbReference>
<keyword evidence="1" id="KW-0812">Transmembrane</keyword>
<keyword evidence="1" id="KW-0472">Membrane</keyword>
<dbReference type="EMBL" id="JAUUTY010000006">
    <property type="protein sequence ID" value="KAK1615276.1"/>
    <property type="molecule type" value="Genomic_DNA"/>
</dbReference>
<keyword evidence="4" id="KW-1185">Reference proteome</keyword>
<keyword evidence="1" id="KW-1133">Transmembrane helix</keyword>
<proteinExistence type="predicted"/>
<dbReference type="PANTHER" id="PTHR31325">
    <property type="entry name" value="OS01G0798800 PROTEIN-RELATED"/>
    <property type="match status" value="1"/>
</dbReference>
<name>A0AAD8VRN6_LOLMU</name>
<sequence>MAGVVLLWSDWEVQILVLVSFTLQVFLLAFARIRRRDISVVPRTLLWLAYLLADIIALYILGHMSFCGKSREQEQTVTFWAPFLLVHLGGQDTITAYSMEDNQLWPRQLLSLLVQTVGVAYVLDTRRCTRPLGTPSGRFMCRKGRLGTCSMAAERAVRGGNQTSHWGIRRGTKRVMGTLLRLQIFVLGESLGNF</sequence>
<accession>A0AAD8VRN6</accession>
<comment type="caution">
    <text evidence="3">The sequence shown here is derived from an EMBL/GenBank/DDBJ whole genome shotgun (WGS) entry which is preliminary data.</text>
</comment>
<evidence type="ECO:0000256" key="1">
    <source>
        <dbReference type="SAM" id="Phobius"/>
    </source>
</evidence>
<reference evidence="3" key="1">
    <citation type="submission" date="2023-07" db="EMBL/GenBank/DDBJ databases">
        <title>A chromosome-level genome assembly of Lolium multiflorum.</title>
        <authorList>
            <person name="Chen Y."/>
            <person name="Copetti D."/>
            <person name="Kolliker R."/>
            <person name="Studer B."/>
        </authorList>
    </citation>
    <scope>NUCLEOTIDE SEQUENCE</scope>
    <source>
        <strain evidence="3">02402/16</strain>
        <tissue evidence="3">Leaf</tissue>
    </source>
</reference>
<organism evidence="3 4">
    <name type="scientific">Lolium multiflorum</name>
    <name type="common">Italian ryegrass</name>
    <name type="synonym">Lolium perenne subsp. multiflorum</name>
    <dbReference type="NCBI Taxonomy" id="4521"/>
    <lineage>
        <taxon>Eukaryota</taxon>
        <taxon>Viridiplantae</taxon>
        <taxon>Streptophyta</taxon>
        <taxon>Embryophyta</taxon>
        <taxon>Tracheophyta</taxon>
        <taxon>Spermatophyta</taxon>
        <taxon>Magnoliopsida</taxon>
        <taxon>Liliopsida</taxon>
        <taxon>Poales</taxon>
        <taxon>Poaceae</taxon>
        <taxon>BOP clade</taxon>
        <taxon>Pooideae</taxon>
        <taxon>Poodae</taxon>
        <taxon>Poeae</taxon>
        <taxon>Poeae Chloroplast Group 2 (Poeae type)</taxon>
        <taxon>Loliodinae</taxon>
        <taxon>Loliinae</taxon>
        <taxon>Lolium</taxon>
    </lineage>
</organism>
<evidence type="ECO:0000313" key="4">
    <source>
        <dbReference type="Proteomes" id="UP001231189"/>
    </source>
</evidence>
<protein>
    <recommendedName>
        <fullName evidence="2">DUF4220 domain-containing protein</fullName>
    </recommendedName>
</protein>
<feature type="transmembrane region" description="Helical" evidence="1">
    <location>
        <begin position="13"/>
        <end position="33"/>
    </location>
</feature>